<proteinExistence type="predicted"/>
<feature type="transmembrane region" description="Helical" evidence="5">
    <location>
        <begin position="21"/>
        <end position="42"/>
    </location>
</feature>
<dbReference type="AlphaFoldDB" id="A0A822ANL0"/>
<keyword evidence="2 5" id="KW-0812">Transmembrane</keyword>
<evidence type="ECO:0000256" key="1">
    <source>
        <dbReference type="ARBA" id="ARBA00004141"/>
    </source>
</evidence>
<dbReference type="InterPro" id="IPR050186">
    <property type="entry name" value="TPT_transporter"/>
</dbReference>
<dbReference type="Pfam" id="PF03151">
    <property type="entry name" value="TPT"/>
    <property type="match status" value="1"/>
</dbReference>
<organism evidence="7 8">
    <name type="scientific">Rotaria socialis</name>
    <dbReference type="NCBI Taxonomy" id="392032"/>
    <lineage>
        <taxon>Eukaryota</taxon>
        <taxon>Metazoa</taxon>
        <taxon>Spiralia</taxon>
        <taxon>Gnathifera</taxon>
        <taxon>Rotifera</taxon>
        <taxon>Eurotatoria</taxon>
        <taxon>Bdelloidea</taxon>
        <taxon>Philodinida</taxon>
        <taxon>Philodinidae</taxon>
        <taxon>Rotaria</taxon>
    </lineage>
</organism>
<keyword evidence="4 5" id="KW-0472">Membrane</keyword>
<evidence type="ECO:0000256" key="2">
    <source>
        <dbReference type="ARBA" id="ARBA00022692"/>
    </source>
</evidence>
<comment type="caution">
    <text evidence="7">The sequence shown here is derived from an EMBL/GenBank/DDBJ whole genome shotgun (WGS) entry which is preliminary data.</text>
</comment>
<evidence type="ECO:0000256" key="5">
    <source>
        <dbReference type="SAM" id="Phobius"/>
    </source>
</evidence>
<evidence type="ECO:0000256" key="4">
    <source>
        <dbReference type="ARBA" id="ARBA00023136"/>
    </source>
</evidence>
<gene>
    <name evidence="7" type="ORF">QYT958_LOCUS38614</name>
</gene>
<dbReference type="PANTHER" id="PTHR11132">
    <property type="entry name" value="SOLUTE CARRIER FAMILY 35"/>
    <property type="match status" value="1"/>
</dbReference>
<dbReference type="Proteomes" id="UP000663848">
    <property type="component" value="Unassembled WGS sequence"/>
</dbReference>
<accession>A0A822ANL0</accession>
<evidence type="ECO:0000313" key="8">
    <source>
        <dbReference type="Proteomes" id="UP000663848"/>
    </source>
</evidence>
<dbReference type="EMBL" id="CAJOBR010034170">
    <property type="protein sequence ID" value="CAF5005934.1"/>
    <property type="molecule type" value="Genomic_DNA"/>
</dbReference>
<evidence type="ECO:0000313" key="7">
    <source>
        <dbReference type="EMBL" id="CAF5005934.1"/>
    </source>
</evidence>
<feature type="domain" description="Sugar phosphate transporter" evidence="6">
    <location>
        <begin position="9"/>
        <end position="81"/>
    </location>
</feature>
<protein>
    <recommendedName>
        <fullName evidence="6">Sugar phosphate transporter domain-containing protein</fullName>
    </recommendedName>
</protein>
<evidence type="ECO:0000256" key="3">
    <source>
        <dbReference type="ARBA" id="ARBA00022989"/>
    </source>
</evidence>
<keyword evidence="3 5" id="KW-1133">Transmembrane helix</keyword>
<evidence type="ECO:0000259" key="6">
    <source>
        <dbReference type="Pfam" id="PF03151"/>
    </source>
</evidence>
<dbReference type="InterPro" id="IPR004853">
    <property type="entry name" value="Sugar_P_trans_dom"/>
</dbReference>
<feature type="non-terminal residue" evidence="7">
    <location>
        <position position="1"/>
    </location>
</feature>
<name>A0A822ANL0_9BILA</name>
<comment type="subcellular location">
    <subcellularLocation>
        <location evidence="1">Membrane</location>
        <topology evidence="1">Multi-pass membrane protein</topology>
    </subcellularLocation>
</comment>
<dbReference type="GO" id="GO:0016020">
    <property type="term" value="C:membrane"/>
    <property type="evidence" value="ECO:0007669"/>
    <property type="project" value="UniProtKB-SubCell"/>
</dbReference>
<sequence length="83" mass="9120">REYKAMLHAIFFLTVDGVLSFIHNVVAFTIISLVSPLSYSIANSTKRIVVISVSLFILQNPVTITNVVGMSIAAIGVMFYNKN</sequence>
<feature type="transmembrane region" description="Helical" evidence="5">
    <location>
        <begin position="62"/>
        <end position="80"/>
    </location>
</feature>
<reference evidence="7" key="1">
    <citation type="submission" date="2021-02" db="EMBL/GenBank/DDBJ databases">
        <authorList>
            <person name="Nowell W R."/>
        </authorList>
    </citation>
    <scope>NUCLEOTIDE SEQUENCE</scope>
</reference>